<keyword evidence="2" id="KW-1133">Transmembrane helix</keyword>
<dbReference type="Proteomes" id="UP000598297">
    <property type="component" value="Unassembled WGS sequence"/>
</dbReference>
<dbReference type="OrthoDB" id="4463773at2"/>
<feature type="compositionally biased region" description="Low complexity" evidence="1">
    <location>
        <begin position="101"/>
        <end position="127"/>
    </location>
</feature>
<feature type="region of interest" description="Disordered" evidence="1">
    <location>
        <begin position="87"/>
        <end position="127"/>
    </location>
</feature>
<evidence type="ECO:0000256" key="2">
    <source>
        <dbReference type="SAM" id="Phobius"/>
    </source>
</evidence>
<feature type="domain" description="DUF2510" evidence="3">
    <location>
        <begin position="7"/>
        <end position="36"/>
    </location>
</feature>
<gene>
    <name evidence="4" type="ORF">GUY60_36815</name>
</gene>
<feature type="transmembrane region" description="Helical" evidence="2">
    <location>
        <begin position="64"/>
        <end position="85"/>
    </location>
</feature>
<evidence type="ECO:0000313" key="5">
    <source>
        <dbReference type="Proteomes" id="UP000598297"/>
    </source>
</evidence>
<dbReference type="EMBL" id="JAAAHS010000630">
    <property type="protein sequence ID" value="NBE56886.1"/>
    <property type="molecule type" value="Genomic_DNA"/>
</dbReference>
<dbReference type="InterPro" id="IPR018929">
    <property type="entry name" value="DUF2510"/>
</dbReference>
<evidence type="ECO:0000313" key="4">
    <source>
        <dbReference type="EMBL" id="NBE56886.1"/>
    </source>
</evidence>
<reference evidence="4" key="1">
    <citation type="submission" date="2020-01" db="EMBL/GenBank/DDBJ databases">
        <title>Whole-genome analyses of novel actinobacteria.</title>
        <authorList>
            <person name="Sahin N."/>
        </authorList>
    </citation>
    <scope>NUCLEOTIDE SEQUENCE</scope>
    <source>
        <strain evidence="4">YC537</strain>
    </source>
</reference>
<protein>
    <submittedName>
        <fullName evidence="4">DUF2510 domain-containing protein</fullName>
    </submittedName>
</protein>
<evidence type="ECO:0000256" key="1">
    <source>
        <dbReference type="SAM" id="MobiDB-lite"/>
    </source>
</evidence>
<name>A0A964XR13_9ACTN</name>
<dbReference type="RefSeq" id="WP_161705856.1">
    <property type="nucleotide sequence ID" value="NZ_JAAAHS010000630.1"/>
</dbReference>
<evidence type="ECO:0000259" key="3">
    <source>
        <dbReference type="Pfam" id="PF10708"/>
    </source>
</evidence>
<proteinExistence type="predicted"/>
<comment type="caution">
    <text evidence="4">The sequence shown here is derived from an EMBL/GenBank/DDBJ whole genome shotgun (WGS) entry which is preliminary data.</text>
</comment>
<keyword evidence="2" id="KW-0472">Membrane</keyword>
<accession>A0A964XR13</accession>
<organism evidence="4 5">
    <name type="scientific">Streptomyces boluensis</name>
    <dbReference type="NCBI Taxonomy" id="1775135"/>
    <lineage>
        <taxon>Bacteria</taxon>
        <taxon>Bacillati</taxon>
        <taxon>Actinomycetota</taxon>
        <taxon>Actinomycetes</taxon>
        <taxon>Kitasatosporales</taxon>
        <taxon>Streptomycetaceae</taxon>
        <taxon>Streptomyces</taxon>
    </lineage>
</organism>
<dbReference type="Pfam" id="PF10708">
    <property type="entry name" value="DUF2510"/>
    <property type="match status" value="1"/>
</dbReference>
<keyword evidence="5" id="KW-1185">Reference proteome</keyword>
<dbReference type="AlphaFoldDB" id="A0A964XR13"/>
<sequence>MSMTTPPGWYPDPAAPALERWWDGASWTEHTRAAGGVPGVPVAVPGGYPQTAARPGEASRRAKAVALAAAGLVLATAIVTGAVVLGREGGTPDARNPGPSATATGPESEEPTPTATPTATSGTSAPAADETVLTDQLNGISVPIPDGWQRAERATDRVPTAVTEETYTCPGTSALCHPGRVSTHSVSAGSSDVRNVAEKDIAVAAERAYDRDIGRRRPYNGMTSHREVATGKAQVAGADAYFVRWRVTTASGPGGYVQTLALPAPAGGPGSMVVVRFAFDAGPEGPPLAAIDEITRGIRSLR</sequence>
<keyword evidence="2" id="KW-0812">Transmembrane</keyword>